<evidence type="ECO:0000313" key="3">
    <source>
        <dbReference type="EMBL" id="GAP62874.1"/>
    </source>
</evidence>
<keyword evidence="1" id="KW-1133">Transmembrane helix</keyword>
<dbReference type="InterPro" id="IPR013783">
    <property type="entry name" value="Ig-like_fold"/>
</dbReference>
<organism evidence="3 5">
    <name type="scientific">Ardenticatena maritima</name>
    <dbReference type="NCBI Taxonomy" id="872965"/>
    <lineage>
        <taxon>Bacteria</taxon>
        <taxon>Bacillati</taxon>
        <taxon>Chloroflexota</taxon>
        <taxon>Ardenticatenia</taxon>
        <taxon>Ardenticatenales</taxon>
        <taxon>Ardenticatenaceae</taxon>
        <taxon>Ardenticatena</taxon>
    </lineage>
</organism>
<dbReference type="Proteomes" id="UP000037784">
    <property type="component" value="Unassembled WGS sequence"/>
</dbReference>
<dbReference type="RefSeq" id="WP_054492762.1">
    <property type="nucleotide sequence ID" value="NZ_BBZA01000089.1"/>
</dbReference>
<proteinExistence type="predicted"/>
<dbReference type="Gene3D" id="2.60.40.10">
    <property type="entry name" value="Immunoglobulins"/>
    <property type="match status" value="1"/>
</dbReference>
<evidence type="ECO:0000256" key="1">
    <source>
        <dbReference type="SAM" id="Phobius"/>
    </source>
</evidence>
<dbReference type="InterPro" id="IPR041916">
    <property type="entry name" value="Anti_sigma_zinc_sf"/>
</dbReference>
<reference evidence="4 6" key="2">
    <citation type="submission" date="2015-07" db="EMBL/GenBank/DDBJ databases">
        <title>Whole genome sequence of Ardenticatena maritima DSM 23922.</title>
        <authorList>
            <person name="Hemp J."/>
            <person name="Ward L.M."/>
            <person name="Pace L.A."/>
            <person name="Fischer W.W."/>
        </authorList>
    </citation>
    <scope>NUCLEOTIDE SEQUENCE [LARGE SCALE GENOMIC DNA]</scope>
    <source>
        <strain evidence="4 6">110S</strain>
    </source>
</reference>
<dbReference type="Proteomes" id="UP000050502">
    <property type="component" value="Unassembled WGS sequence"/>
</dbReference>
<feature type="transmembrane region" description="Helical" evidence="1">
    <location>
        <begin position="188"/>
        <end position="208"/>
    </location>
</feature>
<accession>A0A0M9UCE6</accession>
<feature type="transmembrane region" description="Helical" evidence="1">
    <location>
        <begin position="81"/>
        <end position="102"/>
    </location>
</feature>
<name>A0A0M9UCE6_9CHLR</name>
<reference evidence="3 5" key="1">
    <citation type="journal article" date="2015" name="Genome Announc.">
        <title>Draft Genome Sequence of a Heterotrophic Facultative Anaerobic Thermophilic Bacterium, Ardenticatena maritima Strain 110ST.</title>
        <authorList>
            <person name="Kawaichi S."/>
            <person name="Yoshida T."/>
            <person name="Sako Y."/>
            <person name="Nakamura R."/>
        </authorList>
    </citation>
    <scope>NUCLEOTIDE SEQUENCE [LARGE SCALE GENOMIC DNA]</scope>
    <source>
        <strain evidence="3 5">110S</strain>
    </source>
</reference>
<evidence type="ECO:0000313" key="6">
    <source>
        <dbReference type="Proteomes" id="UP000050502"/>
    </source>
</evidence>
<reference evidence="5" key="3">
    <citation type="submission" date="2015-08" db="EMBL/GenBank/DDBJ databases">
        <title>Draft Genome Sequence of a Heterotrophic Facultative Anaerobic Bacterium Ardenticatena maritima Strain 110S.</title>
        <authorList>
            <person name="Kawaichi S."/>
            <person name="Yoshida T."/>
            <person name="Sako Y."/>
            <person name="Nakamura R."/>
        </authorList>
    </citation>
    <scope>NUCLEOTIDE SEQUENCE [LARGE SCALE GENOMIC DNA]</scope>
    <source>
        <strain evidence="5">110S</strain>
    </source>
</reference>
<dbReference type="InParanoid" id="A0A0M9UCE6"/>
<dbReference type="SUPFAM" id="SSF49265">
    <property type="entry name" value="Fibronectin type III"/>
    <property type="match status" value="1"/>
</dbReference>
<evidence type="ECO:0000259" key="2">
    <source>
        <dbReference type="Pfam" id="PF13490"/>
    </source>
</evidence>
<dbReference type="InterPro" id="IPR036116">
    <property type="entry name" value="FN3_sf"/>
</dbReference>
<protein>
    <recommendedName>
        <fullName evidence="2">Putative zinc-finger domain-containing protein</fullName>
    </recommendedName>
</protein>
<sequence length="224" mass="24794">MKTPHMQQEIEALLPFYVNGTLDAEEAAQVEVALATSTEMQEAVHEMRMLQQAWTTRTPPAPSPHLREALLHAVEPQPSRLLAWAWHACLLIIVAVLVWAAVSPGIVLRWTVDPTAADTYAAFVVYRQMDEGAPEQMALLPAGDRTTFVFVDSFVRPDREYVYRVVAVDAQGRALATLSAHERGRSALFYQVLTLAVALVVGLALARLMTPLLRVSPRLSSVRL</sequence>
<dbReference type="Pfam" id="PF13490">
    <property type="entry name" value="zf-HC2"/>
    <property type="match status" value="1"/>
</dbReference>
<dbReference type="Gene3D" id="1.10.10.1320">
    <property type="entry name" value="Anti-sigma factor, zinc-finger domain"/>
    <property type="match status" value="1"/>
</dbReference>
<dbReference type="EMBL" id="BBZA01000089">
    <property type="protein sequence ID" value="GAP62874.1"/>
    <property type="molecule type" value="Genomic_DNA"/>
</dbReference>
<dbReference type="EMBL" id="LGKN01000003">
    <property type="protein sequence ID" value="KPL89194.1"/>
    <property type="molecule type" value="Genomic_DNA"/>
</dbReference>
<dbReference type="InterPro" id="IPR027383">
    <property type="entry name" value="Znf_put"/>
</dbReference>
<dbReference type="InterPro" id="IPR003961">
    <property type="entry name" value="FN3_dom"/>
</dbReference>
<evidence type="ECO:0000313" key="5">
    <source>
        <dbReference type="Proteomes" id="UP000037784"/>
    </source>
</evidence>
<keyword evidence="5" id="KW-1185">Reference proteome</keyword>
<comment type="caution">
    <text evidence="3">The sequence shown here is derived from an EMBL/GenBank/DDBJ whole genome shotgun (WGS) entry which is preliminary data.</text>
</comment>
<gene>
    <name evidence="3" type="ORF">ARMA_1297</name>
    <name evidence="4" type="ORF">SE16_01430</name>
</gene>
<feature type="domain" description="Putative zinc-finger" evidence="2">
    <location>
        <begin position="8"/>
        <end position="36"/>
    </location>
</feature>
<evidence type="ECO:0000313" key="4">
    <source>
        <dbReference type="EMBL" id="KPL89194.1"/>
    </source>
</evidence>
<keyword evidence="1" id="KW-0472">Membrane</keyword>
<keyword evidence="1" id="KW-0812">Transmembrane</keyword>
<dbReference type="CDD" id="cd00063">
    <property type="entry name" value="FN3"/>
    <property type="match status" value="1"/>
</dbReference>
<dbReference type="AlphaFoldDB" id="A0A0M9UCE6"/>